<dbReference type="OrthoDB" id="9780560at2"/>
<dbReference type="PANTHER" id="PTHR30572:SF4">
    <property type="entry name" value="ABC TRANSPORTER PERMEASE YTRF"/>
    <property type="match status" value="1"/>
</dbReference>
<keyword evidence="5 7" id="KW-0472">Membrane</keyword>
<dbReference type="AlphaFoldDB" id="A0A516SB48"/>
<proteinExistence type="inferred from homology"/>
<accession>A0A516SB48</accession>
<dbReference type="InterPro" id="IPR025857">
    <property type="entry name" value="MacB_PCD"/>
</dbReference>
<evidence type="ECO:0000313" key="11">
    <source>
        <dbReference type="Proteomes" id="UP000317550"/>
    </source>
</evidence>
<evidence type="ECO:0000256" key="6">
    <source>
        <dbReference type="ARBA" id="ARBA00038076"/>
    </source>
</evidence>
<sequence length="407" mass="44146">MYLLIESARAAWINLLAHRLRSFLTTLGIVIGTASVVAVVALMQGFSDSISAQFADLGGTALTLKAHNDFSNFNTGNINQLRTEDIDLLRYQVEGVSHVVPVMGVAYGGTVRYRGRSASPQVYGSTAEYQQVERRYPDKGRFLVEGDDQGHRRVAVIGAKLRDDLKMPDNPVGEYVQVGSEWFKVIGLMEKRGEVFGMSQDNYLIVPFEVGRALQGNNRRLMFEVHFTVNDMKDIEQVKDRVNRQIRAAHRIQPGKDDDFEVESADQLARQFSQITSMATLVLGGIVGISLLVGGIGIMTVMLVSVTERTREIGILKALGATRSDILVQFLMESGMLSLLGGLIGIAIGVLLGHGIAALIPNFPPASVPVGVAIGAAVFCALVGVIFGIMPASKAANLDPIEALRYE</sequence>
<keyword evidence="4 7" id="KW-1133">Transmembrane helix</keyword>
<dbReference type="PANTHER" id="PTHR30572">
    <property type="entry name" value="MEMBRANE COMPONENT OF TRANSPORTER-RELATED"/>
    <property type="match status" value="1"/>
</dbReference>
<dbReference type="KEGG" id="cari:FNU76_02820"/>
<reference evidence="11" key="1">
    <citation type="submission" date="2019-07" db="EMBL/GenBank/DDBJ databases">
        <title>Chitinimonas sp. nov., isolated from Ny-Alesund, arctica soil.</title>
        <authorList>
            <person name="Xu Q."/>
            <person name="Peng F."/>
        </authorList>
    </citation>
    <scope>NUCLEOTIDE SEQUENCE [LARGE SCALE GENOMIC DNA]</scope>
    <source>
        <strain evidence="11">R3-44</strain>
    </source>
</reference>
<evidence type="ECO:0000259" key="8">
    <source>
        <dbReference type="Pfam" id="PF02687"/>
    </source>
</evidence>
<evidence type="ECO:0000256" key="7">
    <source>
        <dbReference type="SAM" id="Phobius"/>
    </source>
</evidence>
<evidence type="ECO:0000256" key="2">
    <source>
        <dbReference type="ARBA" id="ARBA00022475"/>
    </source>
</evidence>
<keyword evidence="3 7" id="KW-0812">Transmembrane</keyword>
<dbReference type="Pfam" id="PF12704">
    <property type="entry name" value="MacB_PCD"/>
    <property type="match status" value="1"/>
</dbReference>
<feature type="transmembrane region" description="Helical" evidence="7">
    <location>
        <begin position="20"/>
        <end position="43"/>
    </location>
</feature>
<name>A0A516SB48_9NEIS</name>
<evidence type="ECO:0000256" key="3">
    <source>
        <dbReference type="ARBA" id="ARBA00022692"/>
    </source>
</evidence>
<dbReference type="EMBL" id="CP041730">
    <property type="protein sequence ID" value="QDQ25372.1"/>
    <property type="molecule type" value="Genomic_DNA"/>
</dbReference>
<evidence type="ECO:0000313" key="10">
    <source>
        <dbReference type="EMBL" id="QDQ25372.1"/>
    </source>
</evidence>
<dbReference type="GO" id="GO:0022857">
    <property type="term" value="F:transmembrane transporter activity"/>
    <property type="evidence" value="ECO:0007669"/>
    <property type="project" value="TreeGrafter"/>
</dbReference>
<feature type="transmembrane region" description="Helical" evidence="7">
    <location>
        <begin position="337"/>
        <end position="360"/>
    </location>
</feature>
<dbReference type="Pfam" id="PF02687">
    <property type="entry name" value="FtsX"/>
    <property type="match status" value="1"/>
</dbReference>
<dbReference type="InterPro" id="IPR050250">
    <property type="entry name" value="Macrolide_Exporter_MacB"/>
</dbReference>
<dbReference type="RefSeq" id="WP_143856297.1">
    <property type="nucleotide sequence ID" value="NZ_CP041730.1"/>
</dbReference>
<protein>
    <submittedName>
        <fullName evidence="10">ABC transporter permease</fullName>
    </submittedName>
</protein>
<gene>
    <name evidence="10" type="ORF">FNU76_02820</name>
</gene>
<comment type="similarity">
    <text evidence="6">Belongs to the ABC-4 integral membrane protein family.</text>
</comment>
<organism evidence="10 11">
    <name type="scientific">Chitinimonas arctica</name>
    <dbReference type="NCBI Taxonomy" id="2594795"/>
    <lineage>
        <taxon>Bacteria</taxon>
        <taxon>Pseudomonadati</taxon>
        <taxon>Pseudomonadota</taxon>
        <taxon>Betaproteobacteria</taxon>
        <taxon>Neisseriales</taxon>
        <taxon>Chitinibacteraceae</taxon>
        <taxon>Chitinimonas</taxon>
    </lineage>
</organism>
<dbReference type="GO" id="GO:0005886">
    <property type="term" value="C:plasma membrane"/>
    <property type="evidence" value="ECO:0007669"/>
    <property type="project" value="UniProtKB-SubCell"/>
</dbReference>
<evidence type="ECO:0000256" key="4">
    <source>
        <dbReference type="ARBA" id="ARBA00022989"/>
    </source>
</evidence>
<feature type="domain" description="ABC3 transporter permease C-terminal" evidence="8">
    <location>
        <begin position="286"/>
        <end position="400"/>
    </location>
</feature>
<feature type="transmembrane region" description="Helical" evidence="7">
    <location>
        <begin position="366"/>
        <end position="389"/>
    </location>
</feature>
<keyword evidence="11" id="KW-1185">Reference proteome</keyword>
<feature type="transmembrane region" description="Helical" evidence="7">
    <location>
        <begin position="278"/>
        <end position="304"/>
    </location>
</feature>
<dbReference type="Proteomes" id="UP000317550">
    <property type="component" value="Chromosome"/>
</dbReference>
<evidence type="ECO:0000256" key="5">
    <source>
        <dbReference type="ARBA" id="ARBA00023136"/>
    </source>
</evidence>
<evidence type="ECO:0000256" key="1">
    <source>
        <dbReference type="ARBA" id="ARBA00004651"/>
    </source>
</evidence>
<keyword evidence="2" id="KW-1003">Cell membrane</keyword>
<evidence type="ECO:0000259" key="9">
    <source>
        <dbReference type="Pfam" id="PF12704"/>
    </source>
</evidence>
<dbReference type="InterPro" id="IPR003838">
    <property type="entry name" value="ABC3_permease_C"/>
</dbReference>
<comment type="subcellular location">
    <subcellularLocation>
        <location evidence="1">Cell membrane</location>
        <topology evidence="1">Multi-pass membrane protein</topology>
    </subcellularLocation>
</comment>
<feature type="domain" description="MacB-like periplasmic core" evidence="9">
    <location>
        <begin position="22"/>
        <end position="244"/>
    </location>
</feature>